<dbReference type="PANTHER" id="PTHR31672">
    <property type="entry name" value="BNACNNG10540D PROTEIN"/>
    <property type="match status" value="1"/>
</dbReference>
<accession>A0ABP0TKS3</accession>
<protein>
    <recommendedName>
        <fullName evidence="3">F-box protein</fullName>
    </recommendedName>
</protein>
<dbReference type="InterPro" id="IPR036047">
    <property type="entry name" value="F-box-like_dom_sf"/>
</dbReference>
<dbReference type="EMBL" id="OZ019904">
    <property type="protein sequence ID" value="CAK9198963.1"/>
    <property type="molecule type" value="Genomic_DNA"/>
</dbReference>
<proteinExistence type="predicted"/>
<dbReference type="InterPro" id="IPR050796">
    <property type="entry name" value="SCF_F-box_component"/>
</dbReference>
<gene>
    <name evidence="1" type="ORF">CSSPTR1EN2_LOCUS4699</name>
</gene>
<reference evidence="1" key="1">
    <citation type="submission" date="2024-02" db="EMBL/GenBank/DDBJ databases">
        <authorList>
            <consortium name="ELIXIR-Norway"/>
            <consortium name="Elixir Norway"/>
        </authorList>
    </citation>
    <scope>NUCLEOTIDE SEQUENCE</scope>
</reference>
<dbReference type="PANTHER" id="PTHR31672:SF2">
    <property type="entry name" value="F-BOX DOMAIN-CONTAINING PROTEIN"/>
    <property type="match status" value="1"/>
</dbReference>
<sequence>MEAERTDHGSVQSYDPDVQQRAAAAAFTVVCEEVGDLIIARLPVRDLVRTISVCKALRACGDANSVLIHSKYFRRNQLGARVTEVTDWYFPTSRVGGPKSVTDGLEMGAWVGLHQPSNHVLSLPSFTFLAFSLQSMVMMTAAGGFVCFQKLPPARFDPAVHVSSSAASLEPPKRYGTYDFIVCNPLTKKWRRLQSITPIAANLSVLQLLVEDPKNYSQEYDFLLLGRDVSWKYSS</sequence>
<dbReference type="SUPFAM" id="SSF81383">
    <property type="entry name" value="F-box domain"/>
    <property type="match status" value="1"/>
</dbReference>
<evidence type="ECO:0000313" key="2">
    <source>
        <dbReference type="Proteomes" id="UP001497512"/>
    </source>
</evidence>
<dbReference type="Proteomes" id="UP001497512">
    <property type="component" value="Chromosome 12"/>
</dbReference>
<organism evidence="1 2">
    <name type="scientific">Sphagnum troendelagicum</name>
    <dbReference type="NCBI Taxonomy" id="128251"/>
    <lineage>
        <taxon>Eukaryota</taxon>
        <taxon>Viridiplantae</taxon>
        <taxon>Streptophyta</taxon>
        <taxon>Embryophyta</taxon>
        <taxon>Bryophyta</taxon>
        <taxon>Sphagnophytina</taxon>
        <taxon>Sphagnopsida</taxon>
        <taxon>Sphagnales</taxon>
        <taxon>Sphagnaceae</taxon>
        <taxon>Sphagnum</taxon>
    </lineage>
</organism>
<evidence type="ECO:0008006" key="3">
    <source>
        <dbReference type="Google" id="ProtNLM"/>
    </source>
</evidence>
<keyword evidence="2" id="KW-1185">Reference proteome</keyword>
<name>A0ABP0TKS3_9BRYO</name>
<evidence type="ECO:0000313" key="1">
    <source>
        <dbReference type="EMBL" id="CAK9198963.1"/>
    </source>
</evidence>